<dbReference type="SUPFAM" id="SSF51735">
    <property type="entry name" value="NAD(P)-binding Rossmann-fold domains"/>
    <property type="match status" value="1"/>
</dbReference>
<sequence length="241" mass="25560">MYQWLRYPSILGFDVAAEVVEPDLTSHISSTMPYEQAAVIPLGLATGAAAPLRKGQLALDVPTASSKRKGKTVLAWGGSTSVGCNAIQLAAAGGYEVITTCSPSNYALAKSLGATQVFSYDNVPGIIKAFEGKTSAGAISIGPSGAEACMSILSQTKSAKVVSLVAFPSPAKEPESLVMLRTAYFFISWMATYKLKGLFKGVGKWELQSRSGDLGYWEGIGEYSGGFRDSEERRFGEEGRC</sequence>
<dbReference type="Gene3D" id="3.90.180.10">
    <property type="entry name" value="Medium-chain alcohol dehydrogenases, catalytic domain"/>
    <property type="match status" value="1"/>
</dbReference>
<dbReference type="EMBL" id="JAAMPI010001048">
    <property type="protein sequence ID" value="KAF4626985.1"/>
    <property type="molecule type" value="Genomic_DNA"/>
</dbReference>
<dbReference type="OrthoDB" id="3509362at2759"/>
<proteinExistence type="predicted"/>
<gene>
    <name evidence="3" type="ORF">G7Y89_g11170</name>
</gene>
<comment type="caution">
    <text evidence="3">The sequence shown here is derived from an EMBL/GenBank/DDBJ whole genome shotgun (WGS) entry which is preliminary data.</text>
</comment>
<dbReference type="GO" id="GO:0016651">
    <property type="term" value="F:oxidoreductase activity, acting on NAD(P)H"/>
    <property type="evidence" value="ECO:0007669"/>
    <property type="project" value="InterPro"/>
</dbReference>
<dbReference type="Proteomes" id="UP000566819">
    <property type="component" value="Unassembled WGS sequence"/>
</dbReference>
<dbReference type="Pfam" id="PF00107">
    <property type="entry name" value="ADH_zinc_N"/>
    <property type="match status" value="1"/>
</dbReference>
<evidence type="ECO:0000259" key="2">
    <source>
        <dbReference type="Pfam" id="PF00107"/>
    </source>
</evidence>
<keyword evidence="1" id="KW-0560">Oxidoreductase</keyword>
<reference evidence="3 4" key="1">
    <citation type="submission" date="2020-03" db="EMBL/GenBank/DDBJ databases">
        <title>Draft Genome Sequence of Cudoniella acicularis.</title>
        <authorList>
            <person name="Buettner E."/>
            <person name="Kellner H."/>
        </authorList>
    </citation>
    <scope>NUCLEOTIDE SEQUENCE [LARGE SCALE GENOMIC DNA]</scope>
    <source>
        <strain evidence="3 4">DSM 108380</strain>
    </source>
</reference>
<keyword evidence="4" id="KW-1185">Reference proteome</keyword>
<evidence type="ECO:0000313" key="4">
    <source>
        <dbReference type="Proteomes" id="UP000566819"/>
    </source>
</evidence>
<dbReference type="InterPro" id="IPR036291">
    <property type="entry name" value="NAD(P)-bd_dom_sf"/>
</dbReference>
<evidence type="ECO:0000313" key="3">
    <source>
        <dbReference type="EMBL" id="KAF4626985.1"/>
    </source>
</evidence>
<accession>A0A8H4W0C7</accession>
<dbReference type="Gene3D" id="3.40.50.720">
    <property type="entry name" value="NAD(P)-binding Rossmann-like Domain"/>
    <property type="match status" value="1"/>
</dbReference>
<feature type="domain" description="Alcohol dehydrogenase-like C-terminal" evidence="2">
    <location>
        <begin position="82"/>
        <end position="189"/>
    </location>
</feature>
<dbReference type="PANTHER" id="PTHR45348">
    <property type="entry name" value="HYPOTHETICAL OXIDOREDUCTASE (EUROFUNG)"/>
    <property type="match status" value="1"/>
</dbReference>
<dbReference type="AlphaFoldDB" id="A0A8H4W0C7"/>
<protein>
    <recommendedName>
        <fullName evidence="2">Alcohol dehydrogenase-like C-terminal domain-containing protein</fullName>
    </recommendedName>
</protein>
<dbReference type="PANTHER" id="PTHR45348:SF2">
    <property type="entry name" value="ZINC-TYPE ALCOHOL DEHYDROGENASE-LIKE PROTEIN C2E1P3.01"/>
    <property type="match status" value="1"/>
</dbReference>
<evidence type="ECO:0000256" key="1">
    <source>
        <dbReference type="ARBA" id="ARBA00023002"/>
    </source>
</evidence>
<organism evidence="3 4">
    <name type="scientific">Cudoniella acicularis</name>
    <dbReference type="NCBI Taxonomy" id="354080"/>
    <lineage>
        <taxon>Eukaryota</taxon>
        <taxon>Fungi</taxon>
        <taxon>Dikarya</taxon>
        <taxon>Ascomycota</taxon>
        <taxon>Pezizomycotina</taxon>
        <taxon>Leotiomycetes</taxon>
        <taxon>Helotiales</taxon>
        <taxon>Tricladiaceae</taxon>
        <taxon>Cudoniella</taxon>
    </lineage>
</organism>
<dbReference type="InterPro" id="IPR013149">
    <property type="entry name" value="ADH-like_C"/>
</dbReference>
<name>A0A8H4W0C7_9HELO</name>
<dbReference type="InterPro" id="IPR047122">
    <property type="entry name" value="Trans-enoyl_RdTase-like"/>
</dbReference>